<proteinExistence type="predicted"/>
<dbReference type="Pfam" id="PF08670">
    <property type="entry name" value="MEKHLA"/>
    <property type="match status" value="1"/>
</dbReference>
<keyword evidence="3" id="KW-1185">Reference proteome</keyword>
<comment type="caution">
    <text evidence="2">The sequence shown here is derived from an EMBL/GenBank/DDBJ whole genome shotgun (WGS) entry which is preliminary data.</text>
</comment>
<dbReference type="Proteomes" id="UP001209229">
    <property type="component" value="Unassembled WGS sequence"/>
</dbReference>
<protein>
    <submittedName>
        <fullName evidence="2">MEKHLA domain-containing protein</fullName>
    </submittedName>
</protein>
<evidence type="ECO:0000313" key="2">
    <source>
        <dbReference type="EMBL" id="MCW3787264.1"/>
    </source>
</evidence>
<feature type="domain" description="MEKHLA" evidence="1">
    <location>
        <begin position="17"/>
        <end position="156"/>
    </location>
</feature>
<dbReference type="RefSeq" id="WP_301190829.1">
    <property type="nucleotide sequence ID" value="NZ_JAPDPJ010000026.1"/>
</dbReference>
<gene>
    <name evidence="2" type="ORF">OM075_12350</name>
</gene>
<name>A0AAE3M523_9BACT</name>
<evidence type="ECO:0000259" key="1">
    <source>
        <dbReference type="Pfam" id="PF08670"/>
    </source>
</evidence>
<dbReference type="AlphaFoldDB" id="A0AAE3M523"/>
<dbReference type="InterPro" id="IPR013978">
    <property type="entry name" value="MEKHLA"/>
</dbReference>
<accession>A0AAE3M523</accession>
<evidence type="ECO:0000313" key="3">
    <source>
        <dbReference type="Proteomes" id="UP001209229"/>
    </source>
</evidence>
<organism evidence="2 3">
    <name type="scientific">Plebeiibacterium sediminum</name>
    <dbReference type="NCBI Taxonomy" id="2992112"/>
    <lineage>
        <taxon>Bacteria</taxon>
        <taxon>Pseudomonadati</taxon>
        <taxon>Bacteroidota</taxon>
        <taxon>Bacteroidia</taxon>
        <taxon>Marinilabiliales</taxon>
        <taxon>Marinilabiliaceae</taxon>
        <taxon>Plebeiibacterium</taxon>
    </lineage>
</organism>
<reference evidence="2" key="1">
    <citation type="submission" date="2022-10" db="EMBL/GenBank/DDBJ databases">
        <authorList>
            <person name="Yu W.X."/>
        </authorList>
    </citation>
    <scope>NUCLEOTIDE SEQUENCE</scope>
    <source>
        <strain evidence="2">AAT</strain>
    </source>
</reference>
<dbReference type="EMBL" id="JAPDPJ010000026">
    <property type="protein sequence ID" value="MCW3787264.1"/>
    <property type="molecule type" value="Genomic_DNA"/>
</dbReference>
<sequence length="158" mass="18277">MNNTGVPSSENAYLKDYIHQITNSLKELTNIELVDSTLSLEEQAKQVFNADYVFLAHNGFSDPIFNYANQTALNLFEMSWEEITNLPSKYSAESDERGQREKFINEVTEKGYSKDYSGIRISKTGKRFKIKNVILWNVYDAENNRIGQAAMFNEYEYL</sequence>